<dbReference type="RefSeq" id="XP_045377210.1">
    <property type="nucleotide sequence ID" value="XM_045521254.1"/>
</dbReference>
<dbReference type="FunFam" id="3.30.200.20:FF:000077">
    <property type="entry name" value="Putative Serine/threonine-protein kinase/endoribonuclease IRE1"/>
    <property type="match status" value="1"/>
</dbReference>
<reference evidence="10" key="1">
    <citation type="submission" date="2025-08" db="UniProtKB">
        <authorList>
            <consortium name="RefSeq"/>
        </authorList>
    </citation>
    <scope>IDENTIFICATION</scope>
    <source>
        <tissue evidence="10">Blood</tissue>
    </source>
</reference>
<protein>
    <recommendedName>
        <fullName evidence="2">non-specific serine/threonine protein kinase</fullName>
        <ecNumber evidence="2">2.7.11.1</ecNumber>
    </recommendedName>
</protein>
<gene>
    <name evidence="10" type="primary">ERN2</name>
</gene>
<evidence type="ECO:0000256" key="3">
    <source>
        <dbReference type="ARBA" id="ARBA00022527"/>
    </source>
</evidence>
<dbReference type="InterPro" id="IPR015943">
    <property type="entry name" value="WD40/YVTN_repeat-like_dom_sf"/>
</dbReference>
<evidence type="ECO:0000313" key="10">
    <source>
        <dbReference type="RefSeq" id="XP_045377210.1"/>
    </source>
</evidence>
<evidence type="ECO:0000259" key="9">
    <source>
        <dbReference type="PROSITE" id="PS50011"/>
    </source>
</evidence>
<evidence type="ECO:0000256" key="7">
    <source>
        <dbReference type="ARBA" id="ARBA00022840"/>
    </source>
</evidence>
<dbReference type="EC" id="2.7.11.1" evidence="2"/>
<dbReference type="GO" id="GO:0051082">
    <property type="term" value="F:unfolded protein binding"/>
    <property type="evidence" value="ECO:0007669"/>
    <property type="project" value="TreeGrafter"/>
</dbReference>
<dbReference type="SMART" id="SM00220">
    <property type="entry name" value="S_TKc"/>
    <property type="match status" value="1"/>
</dbReference>
<dbReference type="GO" id="GO:0070059">
    <property type="term" value="P:intrinsic apoptotic signaling pathway in response to endoplasmic reticulum stress"/>
    <property type="evidence" value="ECO:0007669"/>
    <property type="project" value="TreeGrafter"/>
</dbReference>
<dbReference type="InterPro" id="IPR008271">
    <property type="entry name" value="Ser/Thr_kinase_AS"/>
</dbReference>
<dbReference type="SUPFAM" id="SSF56112">
    <property type="entry name" value="Protein kinase-like (PK-like)"/>
    <property type="match status" value="1"/>
</dbReference>
<dbReference type="FunFam" id="1.10.510.10:FF:000215">
    <property type="entry name" value="serine/threonine-protein kinase/endoribonuclease IRE1 isoform X1"/>
    <property type="match status" value="1"/>
</dbReference>
<dbReference type="InterPro" id="IPR045133">
    <property type="entry name" value="IRE1/2-like"/>
</dbReference>
<dbReference type="GO" id="GO:0004674">
    <property type="term" value="F:protein serine/threonine kinase activity"/>
    <property type="evidence" value="ECO:0007669"/>
    <property type="project" value="UniProtKB-KW"/>
</dbReference>
<evidence type="ECO:0000256" key="6">
    <source>
        <dbReference type="ARBA" id="ARBA00022777"/>
    </source>
</evidence>
<name>A0A9W3GE17_CAMBA</name>
<dbReference type="GO" id="GO:1990604">
    <property type="term" value="C:IRE1-TRAF2-ASK1 complex"/>
    <property type="evidence" value="ECO:0007669"/>
    <property type="project" value="TreeGrafter"/>
</dbReference>
<dbReference type="PROSITE" id="PS00108">
    <property type="entry name" value="PROTEIN_KINASE_ST"/>
    <property type="match status" value="1"/>
</dbReference>
<dbReference type="InterPro" id="IPR018391">
    <property type="entry name" value="PQQ_b-propeller_rpt"/>
</dbReference>
<dbReference type="InterPro" id="IPR011009">
    <property type="entry name" value="Kinase-like_dom_sf"/>
</dbReference>
<dbReference type="FunFam" id="2.130.10.10:FF:000417">
    <property type="entry name" value="Endoplasmic reticulum to nucleus signaling 2"/>
    <property type="match status" value="1"/>
</dbReference>
<keyword evidence="3" id="KW-0723">Serine/threonine-protein kinase</keyword>
<dbReference type="GO" id="GO:0004521">
    <property type="term" value="F:RNA endonuclease activity"/>
    <property type="evidence" value="ECO:0007669"/>
    <property type="project" value="InterPro"/>
</dbReference>
<dbReference type="Gene3D" id="2.130.10.10">
    <property type="entry name" value="YVTN repeat-like/Quinoprotein amine dehydrogenase"/>
    <property type="match status" value="1"/>
</dbReference>
<dbReference type="SUPFAM" id="SSF50998">
    <property type="entry name" value="Quinoprotein alcohol dehydrogenase-like"/>
    <property type="match status" value="1"/>
</dbReference>
<evidence type="ECO:0000256" key="4">
    <source>
        <dbReference type="ARBA" id="ARBA00022679"/>
    </source>
</evidence>
<keyword evidence="6 10" id="KW-0418">Kinase</keyword>
<dbReference type="GO" id="GO:0005524">
    <property type="term" value="F:ATP binding"/>
    <property type="evidence" value="ECO:0007669"/>
    <property type="project" value="UniProtKB-KW"/>
</dbReference>
<feature type="domain" description="Protein kinase" evidence="9">
    <location>
        <begin position="528"/>
        <end position="789"/>
    </location>
</feature>
<dbReference type="Gene3D" id="3.30.200.20">
    <property type="entry name" value="Phosphorylase Kinase, domain 1"/>
    <property type="match status" value="1"/>
</dbReference>
<evidence type="ECO:0000256" key="2">
    <source>
        <dbReference type="ARBA" id="ARBA00012513"/>
    </source>
</evidence>
<feature type="compositionally biased region" description="Polar residues" evidence="8">
    <location>
        <begin position="834"/>
        <end position="846"/>
    </location>
</feature>
<comment type="subcellular location">
    <subcellularLocation>
        <location evidence="1">Endoplasmic reticulum membrane</location>
        <topology evidence="1">Single-pass type I membrane protein</topology>
    </subcellularLocation>
</comment>
<dbReference type="CTD" id="10595"/>
<feature type="region of interest" description="Disordered" evidence="8">
    <location>
        <begin position="476"/>
        <end position="514"/>
    </location>
</feature>
<accession>A0A9W3GE17</accession>
<dbReference type="GO" id="GO:0036498">
    <property type="term" value="P:IRE1-mediated unfolded protein response"/>
    <property type="evidence" value="ECO:0007669"/>
    <property type="project" value="TreeGrafter"/>
</dbReference>
<dbReference type="PANTHER" id="PTHR13954:SF15">
    <property type="entry name" value="SERINE_THREONINE-PROTEIN KINASE_ENDORIBONUCLEASE IRE2"/>
    <property type="match status" value="1"/>
</dbReference>
<keyword evidence="5" id="KW-0547">Nucleotide-binding</keyword>
<feature type="region of interest" description="Disordered" evidence="8">
    <location>
        <begin position="809"/>
        <end position="846"/>
    </location>
</feature>
<dbReference type="CDD" id="cd13982">
    <property type="entry name" value="STKc_IRE1"/>
    <property type="match status" value="1"/>
</dbReference>
<dbReference type="Pfam" id="PF00069">
    <property type="entry name" value="Pkinase"/>
    <property type="match status" value="1"/>
</dbReference>
<dbReference type="Gene3D" id="1.10.510.10">
    <property type="entry name" value="Transferase(Phosphotransferase) domain 1"/>
    <property type="match status" value="1"/>
</dbReference>
<evidence type="ECO:0000256" key="5">
    <source>
        <dbReference type="ARBA" id="ARBA00022741"/>
    </source>
</evidence>
<dbReference type="InterPro" id="IPR011047">
    <property type="entry name" value="Quinoprotein_ADH-like_sf"/>
</dbReference>
<feature type="compositionally biased region" description="Polar residues" evidence="8">
    <location>
        <begin position="488"/>
        <end position="510"/>
    </location>
</feature>
<dbReference type="AlphaFoldDB" id="A0A9W3GE17"/>
<dbReference type="InterPro" id="IPR000719">
    <property type="entry name" value="Prot_kinase_dom"/>
</dbReference>
<dbReference type="PANTHER" id="PTHR13954">
    <property type="entry name" value="IRE1-RELATED"/>
    <property type="match status" value="1"/>
</dbReference>
<proteinExistence type="predicted"/>
<keyword evidence="7" id="KW-0067">ATP-binding</keyword>
<dbReference type="PROSITE" id="PS50011">
    <property type="entry name" value="PROTEIN_KINASE_DOM"/>
    <property type="match status" value="1"/>
</dbReference>
<evidence type="ECO:0000256" key="1">
    <source>
        <dbReference type="ARBA" id="ARBA00004115"/>
    </source>
</evidence>
<dbReference type="SMART" id="SM00564">
    <property type="entry name" value="PQQ"/>
    <property type="match status" value="4"/>
</dbReference>
<evidence type="ECO:0000256" key="8">
    <source>
        <dbReference type="SAM" id="MobiDB-lite"/>
    </source>
</evidence>
<dbReference type="CDD" id="cd09769">
    <property type="entry name" value="Luminal_IRE1"/>
    <property type="match status" value="1"/>
</dbReference>
<organism evidence="10">
    <name type="scientific">Camelus bactrianus</name>
    <name type="common">Bactrian camel</name>
    <dbReference type="NCBI Taxonomy" id="9837"/>
    <lineage>
        <taxon>Eukaryota</taxon>
        <taxon>Metazoa</taxon>
        <taxon>Chordata</taxon>
        <taxon>Craniata</taxon>
        <taxon>Vertebrata</taxon>
        <taxon>Euteleostomi</taxon>
        <taxon>Mammalia</taxon>
        <taxon>Eutheria</taxon>
        <taxon>Laurasiatheria</taxon>
        <taxon>Artiodactyla</taxon>
        <taxon>Tylopoda</taxon>
        <taxon>Camelidae</taxon>
        <taxon>Camelus</taxon>
    </lineage>
</organism>
<keyword evidence="4" id="KW-0808">Transferase</keyword>
<sequence length="846" mass="93154">MQEQVTPKTPMMVGRFRVERKAMGQLAKSSVTFSLPCTVVQTFRPESLLFVSTLDGSLHALNKQTGDLKWTLKGDPIIQGPMYVTETAFLSDPADGSLYILGTQKQQGLMRLPFTVPELVHASPCRSSDGVFYTGRKQDAWFVVDPESGKTQMTLTTEQHSTPHLYIGRTQYTVTMHNPRAPALRWNTTYRRYSAPPMDGSPGKYMSHLASCGIGLLLTVDPGSGAVLWTQDLGVPVTGIYTWHQDSLRQLPHLTLARDTLHFLALRWGYIRLPASGPQDTATHFSALDTRLLMTLYVGKDEAGFYVSKALVHTGVALVPRGLTLAPTDGPTTDEVTLQVSGEREGSPSTAVRYPSGSVALPSQWLLIGHHEPPPVLHTTMLRVHPTPGSGTSGTRPSESIQAPAVFLELLSLTREETSSLELHPEEKTPGLYPGLGTQDLLATSLTALLLGGWILFLMRQQQQLVVEKQQQQVPLAPAGPSHISPEAQCQPSGATPQSQKRIPNPSEQDQPLEDPEAELTVVGKISFNPKDVLGRGAGGTFVYRGQFEGRAVAVKRLLRECFGLVRREVQLLQESDRHPNVLRYFCTERGPQFHYLALELCRASLREYVENPELDSWGLEPEMALQQLMLGLAHLHSLHIVHRDLKPGNVLIAGPDSQGRSRVVLSDFGLCKKLSAGRYSFSLRSGIPGTEGWMAPELLQLLPPDSPTSAVDIFSAGCLFYYVLSGGSHPFGESLYRQANILAGAPCLSHLEEEAHDKVVARNLVEAMLSQPSQARPSARQVLAHPFFWSRAKQLQFFQVRGKSWEWPQKAPGLGPEQQERGSQSGWRKRDLSTCSRQPGSLSKP</sequence>